<feature type="transmembrane region" description="Helical" evidence="6">
    <location>
        <begin position="454"/>
        <end position="474"/>
    </location>
</feature>
<evidence type="ECO:0000256" key="2">
    <source>
        <dbReference type="ARBA" id="ARBA00008335"/>
    </source>
</evidence>
<dbReference type="PANTHER" id="PTHR23502">
    <property type="entry name" value="MAJOR FACILITATOR SUPERFAMILY"/>
    <property type="match status" value="1"/>
</dbReference>
<protein>
    <submittedName>
        <fullName evidence="8">MFS general substrate transporter</fullName>
    </submittedName>
</protein>
<feature type="transmembrane region" description="Helical" evidence="6">
    <location>
        <begin position="428"/>
        <end position="447"/>
    </location>
</feature>
<reference evidence="8" key="1">
    <citation type="journal article" date="2020" name="Stud. Mycol.">
        <title>101 Dothideomycetes genomes: a test case for predicting lifestyles and emergence of pathogens.</title>
        <authorList>
            <person name="Haridas S."/>
            <person name="Albert R."/>
            <person name="Binder M."/>
            <person name="Bloem J."/>
            <person name="Labutti K."/>
            <person name="Salamov A."/>
            <person name="Andreopoulos B."/>
            <person name="Baker S."/>
            <person name="Barry K."/>
            <person name="Bills G."/>
            <person name="Bluhm B."/>
            <person name="Cannon C."/>
            <person name="Castanera R."/>
            <person name="Culley D."/>
            <person name="Daum C."/>
            <person name="Ezra D."/>
            <person name="Gonzalez J."/>
            <person name="Henrissat B."/>
            <person name="Kuo A."/>
            <person name="Liang C."/>
            <person name="Lipzen A."/>
            <person name="Lutzoni F."/>
            <person name="Magnuson J."/>
            <person name="Mondo S."/>
            <person name="Nolan M."/>
            <person name="Ohm R."/>
            <person name="Pangilinan J."/>
            <person name="Park H.-J."/>
            <person name="Ramirez L."/>
            <person name="Alfaro M."/>
            <person name="Sun H."/>
            <person name="Tritt A."/>
            <person name="Yoshinaga Y."/>
            <person name="Zwiers L.-H."/>
            <person name="Turgeon B."/>
            <person name="Goodwin S."/>
            <person name="Spatafora J."/>
            <person name="Crous P."/>
            <person name="Grigoriev I."/>
        </authorList>
    </citation>
    <scope>NUCLEOTIDE SEQUENCE</scope>
    <source>
        <strain evidence="8">CBS 122367</strain>
    </source>
</reference>
<dbReference type="GO" id="GO:0022857">
    <property type="term" value="F:transmembrane transporter activity"/>
    <property type="evidence" value="ECO:0007669"/>
    <property type="project" value="InterPro"/>
</dbReference>
<keyword evidence="3 6" id="KW-0812">Transmembrane</keyword>
<accession>A0A6G1JAF3</accession>
<dbReference type="InterPro" id="IPR020846">
    <property type="entry name" value="MFS_dom"/>
</dbReference>
<dbReference type="GO" id="GO:0016020">
    <property type="term" value="C:membrane"/>
    <property type="evidence" value="ECO:0007669"/>
    <property type="project" value="UniProtKB-SubCell"/>
</dbReference>
<sequence length="531" mass="57639">MASSTVTSTLRDSATLHADPPPSVRTTVDLAFTDIDITFTDCTGALDVEKNAALAEQENSQSSVDPNLVDWDGHNDPDNPYNWSYGLRIAHVIIASATAFFANLTATAFAPAAPSLRTEFHITNLTLSALTVTIYLLGFALGPLVIAPLSEHYGRRPVYSVCLTMSVLFLVGCSQATDVEAFLICRLITGIAGSGPGTVGSGTIADVMPREKRGGAMAIFAIGPLLSHTIGPLIAGPVAHYLGWRWIFRIILIANNVILITALSFMRETYMPVLLQKKAAYLRKKTGNQALYSQHDSKGSALEALKNAIKRPTKLLIYSPIVWSLSVYCAFVWGLLILLFTTFPDVYKGQYGFDQKNVGLAYIGMGVGMALGAASFGILSDKTAKKRSAGQNQGNDWKPESRLQLMVYFSTITPIGFFWYGWSTYYKAHWVVPIIGTGFIGMGALYIVMPVQMYLVDIFGPTAAASAIAANTVLRSLMSTFLPLAGPSLYESLGLGWGNTLLGFIAVGFCALPAFFYKHGEWMRTKWPVEI</sequence>
<dbReference type="AlphaFoldDB" id="A0A6G1JAF3"/>
<proteinExistence type="inferred from homology"/>
<evidence type="ECO:0000256" key="3">
    <source>
        <dbReference type="ARBA" id="ARBA00022692"/>
    </source>
</evidence>
<dbReference type="InterPro" id="IPR011701">
    <property type="entry name" value="MFS"/>
</dbReference>
<feature type="transmembrane region" description="Helical" evidence="6">
    <location>
        <begin position="246"/>
        <end position="266"/>
    </location>
</feature>
<keyword evidence="9" id="KW-1185">Reference proteome</keyword>
<feature type="transmembrane region" description="Helical" evidence="6">
    <location>
        <begin position="360"/>
        <end position="379"/>
    </location>
</feature>
<dbReference type="FunFam" id="1.20.1250.20:FF:000082">
    <property type="entry name" value="MFS multidrug transporter, putative"/>
    <property type="match status" value="1"/>
</dbReference>
<comment type="subcellular location">
    <subcellularLocation>
        <location evidence="1">Membrane</location>
        <topology evidence="1">Multi-pass membrane protein</topology>
    </subcellularLocation>
</comment>
<evidence type="ECO:0000313" key="8">
    <source>
        <dbReference type="EMBL" id="KAF2687512.1"/>
    </source>
</evidence>
<feature type="transmembrane region" description="Helical" evidence="6">
    <location>
        <begin position="125"/>
        <end position="146"/>
    </location>
</feature>
<name>A0A6G1JAF3_9PLEO</name>
<evidence type="ECO:0000313" key="9">
    <source>
        <dbReference type="Proteomes" id="UP000799291"/>
    </source>
</evidence>
<keyword evidence="5 6" id="KW-0472">Membrane</keyword>
<dbReference type="Pfam" id="PF07690">
    <property type="entry name" value="MFS_1"/>
    <property type="match status" value="1"/>
</dbReference>
<dbReference type="CDD" id="cd17323">
    <property type="entry name" value="MFS_Tpo1_MDR_like"/>
    <property type="match status" value="1"/>
</dbReference>
<gene>
    <name evidence="8" type="ORF">K458DRAFT_362340</name>
</gene>
<keyword evidence="4 6" id="KW-1133">Transmembrane helix</keyword>
<dbReference type="InterPro" id="IPR036259">
    <property type="entry name" value="MFS_trans_sf"/>
</dbReference>
<dbReference type="Proteomes" id="UP000799291">
    <property type="component" value="Unassembled WGS sequence"/>
</dbReference>
<dbReference type="SUPFAM" id="SSF103473">
    <property type="entry name" value="MFS general substrate transporter"/>
    <property type="match status" value="1"/>
</dbReference>
<dbReference type="OrthoDB" id="5296287at2759"/>
<comment type="similarity">
    <text evidence="2">Belongs to the major facilitator superfamily.</text>
</comment>
<feature type="transmembrane region" description="Helical" evidence="6">
    <location>
        <begin position="89"/>
        <end position="113"/>
    </location>
</feature>
<dbReference type="PANTHER" id="PTHR23502:SF68">
    <property type="entry name" value="MULTIDRUG TRANSPORTER, PUTATIVE (AFU_ORTHOLOGUE AFUA_3G01120)-RELATED"/>
    <property type="match status" value="1"/>
</dbReference>
<evidence type="ECO:0000256" key="4">
    <source>
        <dbReference type="ARBA" id="ARBA00022989"/>
    </source>
</evidence>
<organism evidence="8 9">
    <name type="scientific">Lentithecium fluviatile CBS 122367</name>
    <dbReference type="NCBI Taxonomy" id="1168545"/>
    <lineage>
        <taxon>Eukaryota</taxon>
        <taxon>Fungi</taxon>
        <taxon>Dikarya</taxon>
        <taxon>Ascomycota</taxon>
        <taxon>Pezizomycotina</taxon>
        <taxon>Dothideomycetes</taxon>
        <taxon>Pleosporomycetidae</taxon>
        <taxon>Pleosporales</taxon>
        <taxon>Massarineae</taxon>
        <taxon>Lentitheciaceae</taxon>
        <taxon>Lentithecium</taxon>
    </lineage>
</organism>
<feature type="domain" description="Major facilitator superfamily (MFS) profile" evidence="7">
    <location>
        <begin position="91"/>
        <end position="526"/>
    </location>
</feature>
<evidence type="ECO:0000256" key="1">
    <source>
        <dbReference type="ARBA" id="ARBA00004141"/>
    </source>
</evidence>
<evidence type="ECO:0000259" key="7">
    <source>
        <dbReference type="PROSITE" id="PS50850"/>
    </source>
</evidence>
<evidence type="ECO:0000256" key="6">
    <source>
        <dbReference type="SAM" id="Phobius"/>
    </source>
</evidence>
<dbReference type="Gene3D" id="1.20.1250.20">
    <property type="entry name" value="MFS general substrate transporter like domains"/>
    <property type="match status" value="1"/>
</dbReference>
<feature type="transmembrane region" description="Helical" evidence="6">
    <location>
        <begin position="218"/>
        <end position="240"/>
    </location>
</feature>
<feature type="transmembrane region" description="Helical" evidence="6">
    <location>
        <begin position="315"/>
        <end position="340"/>
    </location>
</feature>
<dbReference type="PROSITE" id="PS50850">
    <property type="entry name" value="MFS"/>
    <property type="match status" value="1"/>
</dbReference>
<dbReference type="EMBL" id="MU005575">
    <property type="protein sequence ID" value="KAF2687512.1"/>
    <property type="molecule type" value="Genomic_DNA"/>
</dbReference>
<feature type="transmembrane region" description="Helical" evidence="6">
    <location>
        <begin position="494"/>
        <end position="517"/>
    </location>
</feature>
<evidence type="ECO:0000256" key="5">
    <source>
        <dbReference type="ARBA" id="ARBA00023136"/>
    </source>
</evidence>
<feature type="transmembrane region" description="Helical" evidence="6">
    <location>
        <begin position="405"/>
        <end position="422"/>
    </location>
</feature>